<keyword evidence="3" id="KW-0732">Signal</keyword>
<dbReference type="PRINTS" id="PR00337">
    <property type="entry name" value="LEUILEVALBP"/>
</dbReference>
<dbReference type="PANTHER" id="PTHR30483:SF6">
    <property type="entry name" value="PERIPLASMIC BINDING PROTEIN OF ABC TRANSPORTER FOR NATURAL AMINO ACIDS"/>
    <property type="match status" value="1"/>
</dbReference>
<evidence type="ECO:0000313" key="6">
    <source>
        <dbReference type="EMBL" id="MFC3936721.1"/>
    </source>
</evidence>
<keyword evidence="7" id="KW-1185">Reference proteome</keyword>
<dbReference type="Pfam" id="PF13458">
    <property type="entry name" value="Peripla_BP_6"/>
    <property type="match status" value="1"/>
</dbReference>
<accession>A0ABV8DDU2</accession>
<protein>
    <submittedName>
        <fullName evidence="6">ABC transporter substrate-binding protein</fullName>
    </submittedName>
</protein>
<proteinExistence type="inferred from homology"/>
<dbReference type="SUPFAM" id="SSF53822">
    <property type="entry name" value="Periplasmic binding protein-like I"/>
    <property type="match status" value="1"/>
</dbReference>
<evidence type="ECO:0000256" key="4">
    <source>
        <dbReference type="ARBA" id="ARBA00022970"/>
    </source>
</evidence>
<evidence type="ECO:0000256" key="2">
    <source>
        <dbReference type="ARBA" id="ARBA00022448"/>
    </source>
</evidence>
<evidence type="ECO:0000256" key="1">
    <source>
        <dbReference type="ARBA" id="ARBA00010062"/>
    </source>
</evidence>
<dbReference type="InterPro" id="IPR028082">
    <property type="entry name" value="Peripla_BP_I"/>
</dbReference>
<dbReference type="InterPro" id="IPR000709">
    <property type="entry name" value="Leu_Ile_Val-bd"/>
</dbReference>
<dbReference type="PANTHER" id="PTHR30483">
    <property type="entry name" value="LEUCINE-SPECIFIC-BINDING PROTEIN"/>
    <property type="match status" value="1"/>
</dbReference>
<comment type="similarity">
    <text evidence="1">Belongs to the leucine-binding protein family.</text>
</comment>
<dbReference type="EMBL" id="JBHSAJ010000057">
    <property type="protein sequence ID" value="MFC3936721.1"/>
    <property type="molecule type" value="Genomic_DNA"/>
</dbReference>
<keyword evidence="2" id="KW-0813">Transport</keyword>
<dbReference type="Gene3D" id="3.40.50.2300">
    <property type="match status" value="2"/>
</dbReference>
<evidence type="ECO:0000259" key="5">
    <source>
        <dbReference type="Pfam" id="PF13458"/>
    </source>
</evidence>
<dbReference type="CDD" id="cd06335">
    <property type="entry name" value="PBP1_ABC_ligand_binding-like"/>
    <property type="match status" value="1"/>
</dbReference>
<evidence type="ECO:0000313" key="7">
    <source>
        <dbReference type="Proteomes" id="UP001595693"/>
    </source>
</evidence>
<dbReference type="InterPro" id="IPR051010">
    <property type="entry name" value="BCAA_transport"/>
</dbReference>
<reference evidence="7" key="1">
    <citation type="journal article" date="2019" name="Int. J. Syst. Evol. Microbiol.">
        <title>The Global Catalogue of Microorganisms (GCM) 10K type strain sequencing project: providing services to taxonomists for standard genome sequencing and annotation.</title>
        <authorList>
            <consortium name="The Broad Institute Genomics Platform"/>
            <consortium name="The Broad Institute Genome Sequencing Center for Infectious Disease"/>
            <person name="Wu L."/>
            <person name="Ma J."/>
        </authorList>
    </citation>
    <scope>NUCLEOTIDE SEQUENCE [LARGE SCALE GENOMIC DNA]</scope>
    <source>
        <strain evidence="7">CCUG 2113</strain>
    </source>
</reference>
<dbReference type="InterPro" id="IPR028081">
    <property type="entry name" value="Leu-bd"/>
</dbReference>
<dbReference type="RefSeq" id="WP_156358549.1">
    <property type="nucleotide sequence ID" value="NZ_JAMXAX010000239.1"/>
</dbReference>
<feature type="domain" description="Leucine-binding protein" evidence="5">
    <location>
        <begin position="56"/>
        <end position="405"/>
    </location>
</feature>
<gene>
    <name evidence="6" type="ORF">ACFOW3_19040</name>
</gene>
<organism evidence="6 7">
    <name type="scientific">Acidovorax facilis</name>
    <dbReference type="NCBI Taxonomy" id="12917"/>
    <lineage>
        <taxon>Bacteria</taxon>
        <taxon>Pseudomonadati</taxon>
        <taxon>Pseudomonadota</taxon>
        <taxon>Betaproteobacteria</taxon>
        <taxon>Burkholderiales</taxon>
        <taxon>Comamonadaceae</taxon>
        <taxon>Acidovorax</taxon>
    </lineage>
</organism>
<evidence type="ECO:0000256" key="3">
    <source>
        <dbReference type="ARBA" id="ARBA00022729"/>
    </source>
</evidence>
<keyword evidence="4" id="KW-0029">Amino-acid transport</keyword>
<sequence length="426" mass="45467">MNPTDQPSTAQTAAPGIPDARRRCVHLRAWSAVVASGVLACTALLPAQAQIGSTVPVRVGVVGPFTGPSADFGVPMLNGIKLAVDEINAVGGYLGRPLELVIKDDTADPDQGRKVSQELLNEKVVATIGFCNTGVALKAIDLFQGAASPLIVPCATGTAVTAKYPAPDSYIFRVQARDAIQAPFLVDDIVKRGWDKVAIFADKTGYGEGGYNDVVAALAAKNLKPVHVARFDLGVKDLTAELTAARNAGANVVYSYTVGPENATIANGKKALGWKVPQVGPWPLSFPFFLEGAKDAAEGALMVQTFIAEPSNERRASFLSSYTRKYHGKVAVPMAAANAYDATYLLMYSFLGIRDGNLTGKAIKESLEGKMKTYYGVVTTYDKPFSVQDKDAITRNMLVMGMVKNGAITFAYPEDAKRNLIIQRKQ</sequence>
<dbReference type="Proteomes" id="UP001595693">
    <property type="component" value="Unassembled WGS sequence"/>
</dbReference>
<comment type="caution">
    <text evidence="6">The sequence shown here is derived from an EMBL/GenBank/DDBJ whole genome shotgun (WGS) entry which is preliminary data.</text>
</comment>
<name>A0ABV8DDU2_9BURK</name>